<comment type="caution">
    <text evidence="1">The sequence shown here is derived from an EMBL/GenBank/DDBJ whole genome shotgun (WGS) entry which is preliminary data.</text>
</comment>
<feature type="non-terminal residue" evidence="1">
    <location>
        <position position="69"/>
    </location>
</feature>
<dbReference type="Proteomes" id="UP000191039">
    <property type="component" value="Unassembled WGS sequence"/>
</dbReference>
<name>A0A1T3WPT7_9MYCO</name>
<accession>A0A1T3WPT7</accession>
<dbReference type="AlphaFoldDB" id="A0A1T3WPT7"/>
<protein>
    <submittedName>
        <fullName evidence="1">Uncharacterized protein</fullName>
    </submittedName>
</protein>
<organism evidence="1 2">
    <name type="scientific">Mycolicibacterium diernhoferi</name>
    <dbReference type="NCBI Taxonomy" id="1801"/>
    <lineage>
        <taxon>Bacteria</taxon>
        <taxon>Bacillati</taxon>
        <taxon>Actinomycetota</taxon>
        <taxon>Actinomycetes</taxon>
        <taxon>Mycobacteriales</taxon>
        <taxon>Mycobacteriaceae</taxon>
        <taxon>Mycolicibacterium</taxon>
    </lineage>
</organism>
<proteinExistence type="predicted"/>
<gene>
    <name evidence="1" type="ORF">BV510_00575</name>
</gene>
<dbReference type="EMBL" id="MIJD01000002">
    <property type="protein sequence ID" value="OPE56347.1"/>
    <property type="molecule type" value="Genomic_DNA"/>
</dbReference>
<evidence type="ECO:0000313" key="1">
    <source>
        <dbReference type="EMBL" id="OPE56347.1"/>
    </source>
</evidence>
<evidence type="ECO:0000313" key="2">
    <source>
        <dbReference type="Proteomes" id="UP000191039"/>
    </source>
</evidence>
<reference evidence="1 2" key="1">
    <citation type="submission" date="2016-09" db="EMBL/GenBank/DDBJ databases">
        <title>genome sequences of unsequenced Mycobacteria.</title>
        <authorList>
            <person name="Greninger A.L."/>
            <person name="Jerome K.R."/>
            <person name="Mcnair B."/>
            <person name="Wallis C."/>
            <person name="Fang F."/>
        </authorList>
    </citation>
    <scope>NUCLEOTIDE SEQUENCE [LARGE SCALE GENOMIC DNA]</scope>
    <source>
        <strain evidence="1 2">BM1</strain>
    </source>
</reference>
<sequence>MPAGEAGVTRVPEAEPVEHVVATLRERMYGAISCLATLAALARYTTDDTSAWVRVLDVAVAAGGLWAAA</sequence>